<keyword evidence="3" id="KW-1185">Reference proteome</keyword>
<proteinExistence type="predicted"/>
<feature type="compositionally biased region" description="Polar residues" evidence="1">
    <location>
        <begin position="218"/>
        <end position="227"/>
    </location>
</feature>
<dbReference type="Proteomes" id="UP000507245">
    <property type="component" value="Unassembled WGS sequence"/>
</dbReference>
<accession>A0A6J5W1D9</accession>
<sequence length="227" mass="24858">MGEKLGNYLGSFIMVNRGLNGDYLGSFLHIKVGEKISEPLKHCVTLRLAIDEPAKKYEIKAENGLTGKRFGLVGDGTQLDHSVSPPKVVDVVHPCEAMVNLRGETDMEDDGLGSDPVLRLFKKRRLFSIEREGHTSTTLVGEGPGDTHTSLLVSFEVPRNKEVMTELPDNKIVEKASGKEQVGKGRGFKVGGDRSRNSPIKGYRLRSGGGRGKREMQIQKQKTSQAG</sequence>
<evidence type="ECO:0000256" key="1">
    <source>
        <dbReference type="SAM" id="MobiDB-lite"/>
    </source>
</evidence>
<protein>
    <submittedName>
        <fullName evidence="2">Uncharacterized protein</fullName>
    </submittedName>
</protein>
<dbReference type="EMBL" id="CAEKKB010000001">
    <property type="protein sequence ID" value="CAB4293802.1"/>
    <property type="molecule type" value="Genomic_DNA"/>
</dbReference>
<dbReference type="AlphaFoldDB" id="A0A6J5W1D9"/>
<gene>
    <name evidence="2" type="ORF">ORAREDHAP_LOCUS3075</name>
</gene>
<feature type="region of interest" description="Disordered" evidence="1">
    <location>
        <begin position="179"/>
        <end position="227"/>
    </location>
</feature>
<evidence type="ECO:0000313" key="2">
    <source>
        <dbReference type="EMBL" id="CAB4293802.1"/>
    </source>
</evidence>
<organism evidence="2 3">
    <name type="scientific">Prunus armeniaca</name>
    <name type="common">Apricot</name>
    <name type="synonym">Armeniaca vulgaris</name>
    <dbReference type="NCBI Taxonomy" id="36596"/>
    <lineage>
        <taxon>Eukaryota</taxon>
        <taxon>Viridiplantae</taxon>
        <taxon>Streptophyta</taxon>
        <taxon>Embryophyta</taxon>
        <taxon>Tracheophyta</taxon>
        <taxon>Spermatophyta</taxon>
        <taxon>Magnoliopsida</taxon>
        <taxon>eudicotyledons</taxon>
        <taxon>Gunneridae</taxon>
        <taxon>Pentapetalae</taxon>
        <taxon>rosids</taxon>
        <taxon>fabids</taxon>
        <taxon>Rosales</taxon>
        <taxon>Rosaceae</taxon>
        <taxon>Amygdaloideae</taxon>
        <taxon>Amygdaleae</taxon>
        <taxon>Prunus</taxon>
    </lineage>
</organism>
<reference evidence="3" key="1">
    <citation type="journal article" date="2020" name="Genome Biol.">
        <title>Gamete binning: chromosome-level and haplotype-resolved genome assembly enabled by high-throughput single-cell sequencing of gamete genomes.</title>
        <authorList>
            <person name="Campoy J.A."/>
            <person name="Sun H."/>
            <person name="Goel M."/>
            <person name="Jiao W.-B."/>
            <person name="Folz-Donahue K."/>
            <person name="Wang N."/>
            <person name="Rubio M."/>
            <person name="Liu C."/>
            <person name="Kukat C."/>
            <person name="Ruiz D."/>
            <person name="Huettel B."/>
            <person name="Schneeberger K."/>
        </authorList>
    </citation>
    <scope>NUCLEOTIDE SEQUENCE [LARGE SCALE GENOMIC DNA]</scope>
    <source>
        <strain evidence="3">cv. Rojo Pasion</strain>
    </source>
</reference>
<evidence type="ECO:0000313" key="3">
    <source>
        <dbReference type="Proteomes" id="UP000507245"/>
    </source>
</evidence>
<name>A0A6J5W1D9_PRUAR</name>